<protein>
    <recommendedName>
        <fullName evidence="9">AAA+ ATPase domain-containing protein</fullName>
    </recommendedName>
</protein>
<dbReference type="InterPro" id="IPR003593">
    <property type="entry name" value="AAA+_ATPase"/>
</dbReference>
<proteinExistence type="inferred from homology"/>
<dbReference type="InterPro" id="IPR004582">
    <property type="entry name" value="Checkpoint_prot_Rad17_Rad24"/>
</dbReference>
<comment type="subcellular location">
    <subcellularLocation>
        <location evidence="1">Nucleus</location>
    </subcellularLocation>
</comment>
<dbReference type="PANTHER" id="PTHR12172:SF1">
    <property type="entry name" value="P-LOOP CONTAINING NUCLEOSIDE TRIPHOSPHATE HYDROLASES SUPERFAMILY PROTEIN"/>
    <property type="match status" value="1"/>
</dbReference>
<dbReference type="SMART" id="SM00382">
    <property type="entry name" value="AAA"/>
    <property type="match status" value="1"/>
</dbReference>
<feature type="compositionally biased region" description="Polar residues" evidence="8">
    <location>
        <begin position="613"/>
        <end position="626"/>
    </location>
</feature>
<keyword evidence="6" id="KW-0539">Nucleus</keyword>
<keyword evidence="11" id="KW-1185">Reference proteome</keyword>
<dbReference type="Pfam" id="PF00004">
    <property type="entry name" value="AAA"/>
    <property type="match status" value="1"/>
</dbReference>
<dbReference type="Proteomes" id="UP000007800">
    <property type="component" value="Unassembled WGS sequence"/>
</dbReference>
<dbReference type="GO" id="GO:0005524">
    <property type="term" value="F:ATP binding"/>
    <property type="evidence" value="ECO:0007669"/>
    <property type="project" value="UniProtKB-KW"/>
</dbReference>
<feature type="compositionally biased region" description="Basic and acidic residues" evidence="8">
    <location>
        <begin position="175"/>
        <end position="190"/>
    </location>
</feature>
<dbReference type="InParanoid" id="C5KG76"/>
<comment type="similarity">
    <text evidence="2">Belongs to the rad17/RAD24 family.</text>
</comment>
<feature type="region of interest" description="Disordered" evidence="8">
    <location>
        <begin position="613"/>
        <end position="634"/>
    </location>
</feature>
<evidence type="ECO:0000313" key="10">
    <source>
        <dbReference type="EMBL" id="EER16432.1"/>
    </source>
</evidence>
<keyword evidence="4" id="KW-0227">DNA damage</keyword>
<keyword evidence="5" id="KW-0067">ATP-binding</keyword>
<keyword evidence="3" id="KW-0547">Nucleotide-binding</keyword>
<evidence type="ECO:0000256" key="5">
    <source>
        <dbReference type="ARBA" id="ARBA00022840"/>
    </source>
</evidence>
<dbReference type="GeneID" id="9063507"/>
<evidence type="ECO:0000256" key="3">
    <source>
        <dbReference type="ARBA" id="ARBA00022741"/>
    </source>
</evidence>
<organism evidence="11">
    <name type="scientific">Perkinsus marinus (strain ATCC 50983 / TXsc)</name>
    <dbReference type="NCBI Taxonomy" id="423536"/>
    <lineage>
        <taxon>Eukaryota</taxon>
        <taxon>Sar</taxon>
        <taxon>Alveolata</taxon>
        <taxon>Perkinsozoa</taxon>
        <taxon>Perkinsea</taxon>
        <taxon>Perkinsida</taxon>
        <taxon>Perkinsidae</taxon>
        <taxon>Perkinsus</taxon>
    </lineage>
</organism>
<feature type="compositionally biased region" description="Basic and acidic residues" evidence="8">
    <location>
        <begin position="64"/>
        <end position="83"/>
    </location>
</feature>
<evidence type="ECO:0000256" key="8">
    <source>
        <dbReference type="SAM" id="MobiDB-lite"/>
    </source>
</evidence>
<feature type="compositionally biased region" description="Acidic residues" evidence="8">
    <location>
        <begin position="129"/>
        <end position="139"/>
    </location>
</feature>
<gene>
    <name evidence="10" type="ORF">Pmar_PMAR021028</name>
</gene>
<feature type="region of interest" description="Disordered" evidence="8">
    <location>
        <begin position="1"/>
        <end position="163"/>
    </location>
</feature>
<evidence type="ECO:0000259" key="9">
    <source>
        <dbReference type="SMART" id="SM00382"/>
    </source>
</evidence>
<dbReference type="GO" id="GO:0006281">
    <property type="term" value="P:DNA repair"/>
    <property type="evidence" value="ECO:0007669"/>
    <property type="project" value="InterPro"/>
</dbReference>
<evidence type="ECO:0000256" key="7">
    <source>
        <dbReference type="ARBA" id="ARBA00023306"/>
    </source>
</evidence>
<dbReference type="GO" id="GO:0003682">
    <property type="term" value="F:chromatin binding"/>
    <property type="evidence" value="ECO:0007669"/>
    <property type="project" value="TreeGrafter"/>
</dbReference>
<accession>C5KG76</accession>
<feature type="domain" description="AAA+ ATPase" evidence="9">
    <location>
        <begin position="553"/>
        <end position="708"/>
    </location>
</feature>
<dbReference type="InterPro" id="IPR003959">
    <property type="entry name" value="ATPase_AAA_core"/>
</dbReference>
<name>C5KG76_PERM5</name>
<dbReference type="EMBL" id="GG672918">
    <property type="protein sequence ID" value="EER16432.1"/>
    <property type="molecule type" value="Genomic_DNA"/>
</dbReference>
<evidence type="ECO:0000256" key="1">
    <source>
        <dbReference type="ARBA" id="ARBA00004123"/>
    </source>
</evidence>
<evidence type="ECO:0000256" key="2">
    <source>
        <dbReference type="ARBA" id="ARBA00006168"/>
    </source>
</evidence>
<dbReference type="SUPFAM" id="SSF52540">
    <property type="entry name" value="P-loop containing nucleoside triphosphate hydrolases"/>
    <property type="match status" value="1"/>
</dbReference>
<dbReference type="GO" id="GO:0003689">
    <property type="term" value="F:DNA clamp loader activity"/>
    <property type="evidence" value="ECO:0007669"/>
    <property type="project" value="TreeGrafter"/>
</dbReference>
<feature type="region of interest" description="Disordered" evidence="8">
    <location>
        <begin position="523"/>
        <end position="545"/>
    </location>
</feature>
<evidence type="ECO:0000256" key="4">
    <source>
        <dbReference type="ARBA" id="ARBA00022763"/>
    </source>
</evidence>
<evidence type="ECO:0000256" key="6">
    <source>
        <dbReference type="ARBA" id="ARBA00023242"/>
    </source>
</evidence>
<dbReference type="AlphaFoldDB" id="C5KG76"/>
<keyword evidence="7" id="KW-0131">Cell cycle</keyword>
<dbReference type="RefSeq" id="XP_002784636.1">
    <property type="nucleotide sequence ID" value="XM_002784590.1"/>
</dbReference>
<reference evidence="10 11" key="1">
    <citation type="submission" date="2008-07" db="EMBL/GenBank/DDBJ databases">
        <authorList>
            <person name="El-Sayed N."/>
            <person name="Caler E."/>
            <person name="Inman J."/>
            <person name="Amedeo P."/>
            <person name="Hass B."/>
            <person name="Wortman J."/>
        </authorList>
    </citation>
    <scope>NUCLEOTIDE SEQUENCE [LARGE SCALE GENOMIC DNA]</scope>
    <source>
        <strain evidence="11">ATCC 50983 / TXsc</strain>
    </source>
</reference>
<feature type="compositionally biased region" description="Low complexity" evidence="8">
    <location>
        <begin position="45"/>
        <end position="60"/>
    </location>
</feature>
<feature type="compositionally biased region" description="Basic and acidic residues" evidence="8">
    <location>
        <begin position="112"/>
        <end position="124"/>
    </location>
</feature>
<dbReference type="GO" id="GO:0033314">
    <property type="term" value="P:mitotic DNA replication checkpoint signaling"/>
    <property type="evidence" value="ECO:0007669"/>
    <property type="project" value="TreeGrafter"/>
</dbReference>
<dbReference type="GO" id="GO:0000077">
    <property type="term" value="P:DNA damage checkpoint signaling"/>
    <property type="evidence" value="ECO:0007669"/>
    <property type="project" value="TreeGrafter"/>
</dbReference>
<sequence>MTDNTAGTVEAPESTTVEELSSDDDDKEGLPAVAETKPTEATKKPLLPLAPMFLPPQERLAALKRREAELEAAKVTETSERPRKERKARKPSEKGKGKAKETANTTEDAEEEERKLVTQEREAEVSPEATEETVIEEEGGLLGETMGKSPPPEKKTVPLAPIFAPKSERLRMAAEKKLAEEKGAVEETRGGRKRRVSRVGLEQGSHRLSNDPVGQVKYVIEDASEEDDEPPPPPRRRKQAGSHGQSAVARAKPKARNRPRRSPESESEYSTSEAESVLPPPPPPKDLYSASFLDAAVVGAMLRILSNFRNAEILRIMLASSQPSRRSEVPVELKGVSPSPFCGSINYIAHEQVDPPMTPLWSSRPSHVPEEAPEMLSRSSAEVPSTVASSQVVGKSIGPLPSWDEVRHRMNAHEDCRQYHKNWNRHHLLPPSARHKHALAKWLKLWVKRADTARDRRRMEAATTAVATAAASKRLRKAGVMMEMADDDGWIQKKGSKGRTNGSRGLRRQMCYGCDGSVLVFEPPSKSRGKRGRRQSDTSDAEGVVSGPTYTPFGCSVVITGGTGCGKTSLVYAAAREAGVAVVELSVDSCPPGHTVQVGLMIEEAIKSSSVDLRGSQPSVASSSDGKCSPSPEGDAPLNTGLLQLLLVDDVDAIVANDRSYGSLFGQLIAASRRPVVFTARSVEDLPRQLRPQPIRRREIIEFWDDLDSSPLLVQSSPQQLPIPRPSPRMVMAVALQLAEALYGADVESSDLPPPSSCTDFRRATLEVEASRRVEAAAVPTEGGEPSTLLFSSQQDQLTLEDLSSVSRLQSAVAAAAWTEPQQPKESEVVEALRCLEGNLRVSNKECQTTVIPLAMHMLAERDLAGTATTRRTTRENATELFKM</sequence>
<feature type="compositionally biased region" description="Basic and acidic residues" evidence="8">
    <location>
        <begin position="90"/>
        <end position="101"/>
    </location>
</feature>
<dbReference type="GO" id="GO:0005634">
    <property type="term" value="C:nucleus"/>
    <property type="evidence" value="ECO:0007669"/>
    <property type="project" value="UniProtKB-SubCell"/>
</dbReference>
<dbReference type="GO" id="GO:0016887">
    <property type="term" value="F:ATP hydrolysis activity"/>
    <property type="evidence" value="ECO:0007669"/>
    <property type="project" value="InterPro"/>
</dbReference>
<feature type="region of interest" description="Disordered" evidence="8">
    <location>
        <begin position="175"/>
        <end position="283"/>
    </location>
</feature>
<dbReference type="Gene3D" id="3.40.50.300">
    <property type="entry name" value="P-loop containing nucleotide triphosphate hydrolases"/>
    <property type="match status" value="1"/>
</dbReference>
<evidence type="ECO:0000313" key="11">
    <source>
        <dbReference type="Proteomes" id="UP000007800"/>
    </source>
</evidence>
<feature type="compositionally biased region" description="Basic residues" evidence="8">
    <location>
        <begin position="251"/>
        <end position="260"/>
    </location>
</feature>
<dbReference type="InterPro" id="IPR027417">
    <property type="entry name" value="P-loop_NTPase"/>
</dbReference>
<feature type="compositionally biased region" description="Polar residues" evidence="8">
    <location>
        <begin position="1"/>
        <end position="19"/>
    </location>
</feature>
<dbReference type="PANTHER" id="PTHR12172">
    <property type="entry name" value="CELL CYCLE CHECKPOINT PROTEIN RAD17"/>
    <property type="match status" value="1"/>
</dbReference>